<reference evidence="9 10" key="1">
    <citation type="submission" date="2023-08" db="EMBL/GenBank/DDBJ databases">
        <authorList>
            <person name="Kumar R."/>
        </authorList>
    </citation>
    <scope>NUCLEOTIDE SEQUENCE [LARGE SCALE GENOMIC DNA]</scope>
    <source>
        <strain evidence="9 10">LUR13</strain>
    </source>
</reference>
<keyword evidence="2" id="KW-0813">Transport</keyword>
<evidence type="ECO:0000256" key="3">
    <source>
        <dbReference type="ARBA" id="ARBA00022475"/>
    </source>
</evidence>
<organism evidence="9 10">
    <name type="scientific">Psychrobacter faecalis</name>
    <dbReference type="NCBI Taxonomy" id="180588"/>
    <lineage>
        <taxon>Bacteria</taxon>
        <taxon>Pseudomonadati</taxon>
        <taxon>Pseudomonadota</taxon>
        <taxon>Gammaproteobacteria</taxon>
        <taxon>Moraxellales</taxon>
        <taxon>Moraxellaceae</taxon>
        <taxon>Psychrobacter</taxon>
    </lineage>
</organism>
<keyword evidence="10" id="KW-1185">Reference proteome</keyword>
<evidence type="ECO:0000256" key="5">
    <source>
        <dbReference type="ARBA" id="ARBA00022989"/>
    </source>
</evidence>
<proteinExistence type="predicted"/>
<dbReference type="Proteomes" id="UP001228171">
    <property type="component" value="Unassembled WGS sequence"/>
</dbReference>
<comment type="subcellular location">
    <subcellularLocation>
        <location evidence="1">Cell membrane</location>
        <topology evidence="1">Multi-pass membrane protein</topology>
    </subcellularLocation>
</comment>
<keyword evidence="4 8" id="KW-0812">Transmembrane</keyword>
<name>A0ABT9HIW4_9GAMM</name>
<evidence type="ECO:0000256" key="4">
    <source>
        <dbReference type="ARBA" id="ARBA00022692"/>
    </source>
</evidence>
<feature type="transmembrane region" description="Helical" evidence="8">
    <location>
        <begin position="257"/>
        <end position="277"/>
    </location>
</feature>
<feature type="transmembrane region" description="Helical" evidence="8">
    <location>
        <begin position="375"/>
        <end position="394"/>
    </location>
</feature>
<evidence type="ECO:0000256" key="1">
    <source>
        <dbReference type="ARBA" id="ARBA00004651"/>
    </source>
</evidence>
<dbReference type="EMBL" id="JAVAJI010000017">
    <property type="protein sequence ID" value="MDP4545384.1"/>
    <property type="molecule type" value="Genomic_DNA"/>
</dbReference>
<dbReference type="PANTHER" id="PTHR32024:SF1">
    <property type="entry name" value="KTR SYSTEM POTASSIUM UPTAKE PROTEIN B"/>
    <property type="match status" value="1"/>
</dbReference>
<feature type="transmembrane region" description="Helical" evidence="8">
    <location>
        <begin position="143"/>
        <end position="162"/>
    </location>
</feature>
<feature type="transmembrane region" description="Helical" evidence="8">
    <location>
        <begin position="12"/>
        <end position="34"/>
    </location>
</feature>
<protein>
    <submittedName>
        <fullName evidence="9">Potassium transporter TrkG</fullName>
    </submittedName>
</protein>
<feature type="transmembrane region" description="Helical" evidence="8">
    <location>
        <begin position="168"/>
        <end position="190"/>
    </location>
</feature>
<feature type="transmembrane region" description="Helical" evidence="8">
    <location>
        <begin position="289"/>
        <end position="312"/>
    </location>
</feature>
<keyword evidence="5 8" id="KW-1133">Transmembrane helix</keyword>
<evidence type="ECO:0000256" key="8">
    <source>
        <dbReference type="SAM" id="Phobius"/>
    </source>
</evidence>
<feature type="transmembrane region" description="Helical" evidence="8">
    <location>
        <begin position="73"/>
        <end position="97"/>
    </location>
</feature>
<feature type="transmembrane region" description="Helical" evidence="8">
    <location>
        <begin position="552"/>
        <end position="573"/>
    </location>
</feature>
<evidence type="ECO:0000256" key="6">
    <source>
        <dbReference type="ARBA" id="ARBA00023065"/>
    </source>
</evidence>
<feature type="transmembrane region" description="Helical" evidence="8">
    <location>
        <begin position="103"/>
        <end position="123"/>
    </location>
</feature>
<keyword evidence="3" id="KW-1003">Cell membrane</keyword>
<feature type="transmembrane region" description="Helical" evidence="8">
    <location>
        <begin position="202"/>
        <end position="226"/>
    </location>
</feature>
<evidence type="ECO:0000313" key="10">
    <source>
        <dbReference type="Proteomes" id="UP001228171"/>
    </source>
</evidence>
<evidence type="ECO:0000256" key="2">
    <source>
        <dbReference type="ARBA" id="ARBA00022448"/>
    </source>
</evidence>
<dbReference type="Pfam" id="PF02386">
    <property type="entry name" value="TrkH"/>
    <property type="match status" value="1"/>
</dbReference>
<sequence>MHPALPYRLLNRFTIVISAIGVGIALVDSGFTLATWLQHIFHIFYLIIILLGFLATVWRYLRSKSRLSINKGAVNKVAVFDLLTSGAIFILLAVHFFELARSGLSMPVDGFVAIKIAVFVTFIREISDNNFSLNRAFLNPGQFFILSFLSVILVGAALLMMPNATTEPISFVDALFTATSAVCVTGLIVVDTATRFTTFGQLIIIGLIQIGGLGILTFVTYFSYFFKGGVSYETQLSISEMNVSRRIGDMVTTIKSILYVTFGVEALAAILIFVSIYDLPGMSFAQRVYFSIFHAISAFCNAGFSTFSAGLYDESLRFNYPLQLIISTTFLFGGMGFIIVVNLLRYLRHRAQRALFHNDPRFGYQPWLLSINSRITLITSGALLLIGLVGVVLFEYNGILAEHQSFYAKLITGLFTAATPRTAGFNIADMDALAFPTIMLTIFLMWIGASPNSTGGGIKTSTFAIAVLNTLSLARGQSKVEVFQREIADISIRRAFSIMWLSLFVIGMGVTLISYDQPELDLIKVIFECFSAYSTVGLSLNLTAELSNFNKLVVSVIMFVGRVGMLTIFIALLKNRYQRNYRYPAEEITIN</sequence>
<comment type="caution">
    <text evidence="9">The sequence shown here is derived from an EMBL/GenBank/DDBJ whole genome shotgun (WGS) entry which is preliminary data.</text>
</comment>
<dbReference type="InterPro" id="IPR003445">
    <property type="entry name" value="Cat_transpt"/>
</dbReference>
<gene>
    <name evidence="9" type="ORF">Q8P09_09890</name>
</gene>
<evidence type="ECO:0000313" key="9">
    <source>
        <dbReference type="EMBL" id="MDP4545384.1"/>
    </source>
</evidence>
<feature type="transmembrane region" description="Helical" evidence="8">
    <location>
        <begin position="432"/>
        <end position="449"/>
    </location>
</feature>
<feature type="transmembrane region" description="Helical" evidence="8">
    <location>
        <begin position="40"/>
        <end position="61"/>
    </location>
</feature>
<keyword evidence="7 8" id="KW-0472">Membrane</keyword>
<feature type="transmembrane region" description="Helical" evidence="8">
    <location>
        <begin position="324"/>
        <end position="344"/>
    </location>
</feature>
<accession>A0ABT9HIW4</accession>
<feature type="transmembrane region" description="Helical" evidence="8">
    <location>
        <begin position="495"/>
        <end position="515"/>
    </location>
</feature>
<keyword evidence="6" id="KW-0406">Ion transport</keyword>
<dbReference type="PANTHER" id="PTHR32024">
    <property type="entry name" value="TRK SYSTEM POTASSIUM UPTAKE PROTEIN TRKG-RELATED"/>
    <property type="match status" value="1"/>
</dbReference>
<dbReference type="RefSeq" id="WP_305935887.1">
    <property type="nucleotide sequence ID" value="NZ_JAVAJI010000017.1"/>
</dbReference>
<evidence type="ECO:0000256" key="7">
    <source>
        <dbReference type="ARBA" id="ARBA00023136"/>
    </source>
</evidence>